<dbReference type="PIRSF" id="PIRSF026426">
    <property type="entry name" value="DUF1499"/>
    <property type="match status" value="1"/>
</dbReference>
<evidence type="ECO:0000313" key="2">
    <source>
        <dbReference type="Proteomes" id="UP000324760"/>
    </source>
</evidence>
<dbReference type="PANTHER" id="PTHR34801">
    <property type="entry name" value="EXPRESSED PROTEIN"/>
    <property type="match status" value="1"/>
</dbReference>
<dbReference type="EMBL" id="CP043869">
    <property type="protein sequence ID" value="QEQ95256.1"/>
    <property type="molecule type" value="Genomic_DNA"/>
</dbReference>
<protein>
    <submittedName>
        <fullName evidence="1">DUF1499 domain-containing protein</fullName>
    </submittedName>
</protein>
<sequence length="156" mass="16820">MKAILVAITALILLSVAALTVLGIMSQSGNPVGILDGRLAPCPDKPNCVSSEGPTDTSHFTSPILLTEPAAPSTMQLMRSVLIDLKGEVQIESDTYIAASFTSPLFGFVDDVEIRFEPTHNRIHIRSASRVGYGDLGANQQRVEMIKKGFSEHIQQ</sequence>
<gene>
    <name evidence="1" type="ORF">F0U83_00245</name>
</gene>
<proteinExistence type="predicted"/>
<reference evidence="1 2" key="1">
    <citation type="journal article" date="2019" name="Biochem. Eng. J.">
        <title>Metabolic engineering of the marine bacteria Neptunomonas concharum for the production of acetoin and meso-2,3-butanediol from acetate.</title>
        <authorList>
            <person name="Li W."/>
            <person name="Pu N."/>
            <person name="Liu C.-X."/>
            <person name="Yuan Q.-P."/>
            <person name="Li Z.-J."/>
        </authorList>
    </citation>
    <scope>NUCLEOTIDE SEQUENCE [LARGE SCALE GENOMIC DNA]</scope>
    <source>
        <strain evidence="1 2">JCM17730</strain>
    </source>
</reference>
<accession>A0A5P1R7J7</accession>
<dbReference type="RefSeq" id="WP_138985958.1">
    <property type="nucleotide sequence ID" value="NZ_CP043869.1"/>
</dbReference>
<dbReference type="KEGG" id="ncu:F0U83_00245"/>
<organism evidence="1 2">
    <name type="scientific">Neptunomonas concharum</name>
    <dbReference type="NCBI Taxonomy" id="1031538"/>
    <lineage>
        <taxon>Bacteria</taxon>
        <taxon>Pseudomonadati</taxon>
        <taxon>Pseudomonadota</taxon>
        <taxon>Gammaproteobacteria</taxon>
        <taxon>Oceanospirillales</taxon>
        <taxon>Oceanospirillaceae</taxon>
        <taxon>Neptunomonas</taxon>
    </lineage>
</organism>
<dbReference type="AlphaFoldDB" id="A0A5P1R7J7"/>
<evidence type="ECO:0000313" key="1">
    <source>
        <dbReference type="EMBL" id="QEQ95256.1"/>
    </source>
</evidence>
<dbReference type="PANTHER" id="PTHR34801:SF6">
    <property type="entry name" value="SLL1620 PROTEIN"/>
    <property type="match status" value="1"/>
</dbReference>
<dbReference type="OrthoDB" id="9793534at2"/>
<dbReference type="InterPro" id="IPR010865">
    <property type="entry name" value="DUF1499"/>
</dbReference>
<dbReference type="Pfam" id="PF07386">
    <property type="entry name" value="DUF1499"/>
    <property type="match status" value="1"/>
</dbReference>
<dbReference type="Proteomes" id="UP000324760">
    <property type="component" value="Chromosome"/>
</dbReference>
<name>A0A5P1R7J7_9GAMM</name>
<keyword evidence="2" id="KW-1185">Reference proteome</keyword>